<evidence type="ECO:0000313" key="2">
    <source>
        <dbReference type="EMBL" id="HFB55335.1"/>
    </source>
</evidence>
<name>A0A7C3GDT9_9PROT</name>
<dbReference type="Proteomes" id="UP000886042">
    <property type="component" value="Unassembled WGS sequence"/>
</dbReference>
<keyword evidence="1" id="KW-1133">Transmembrane helix</keyword>
<keyword evidence="1" id="KW-0812">Transmembrane</keyword>
<sequence>MTDDLFRKEAIRHRTRALYGDVVLAAPLSTWLILAVLCALLFAGFAYLFWGHVDTDTGTISVWQWIFGTAS</sequence>
<proteinExistence type="predicted"/>
<accession>A0A7C3GDT9</accession>
<gene>
    <name evidence="2" type="ORF">ENJ46_05370</name>
</gene>
<organism evidence="2">
    <name type="scientific">Hellea balneolensis</name>
    <dbReference type="NCBI Taxonomy" id="287478"/>
    <lineage>
        <taxon>Bacteria</taxon>
        <taxon>Pseudomonadati</taxon>
        <taxon>Pseudomonadota</taxon>
        <taxon>Alphaproteobacteria</taxon>
        <taxon>Maricaulales</taxon>
        <taxon>Robiginitomaculaceae</taxon>
        <taxon>Hellea</taxon>
    </lineage>
</organism>
<evidence type="ECO:0000256" key="1">
    <source>
        <dbReference type="SAM" id="Phobius"/>
    </source>
</evidence>
<protein>
    <submittedName>
        <fullName evidence="2">Uncharacterized protein</fullName>
    </submittedName>
</protein>
<reference evidence="2" key="1">
    <citation type="journal article" date="2020" name="mSystems">
        <title>Genome- and Community-Level Interaction Insights into Carbon Utilization and Element Cycling Functions of Hydrothermarchaeota in Hydrothermal Sediment.</title>
        <authorList>
            <person name="Zhou Z."/>
            <person name="Liu Y."/>
            <person name="Xu W."/>
            <person name="Pan J."/>
            <person name="Luo Z.H."/>
            <person name="Li M."/>
        </authorList>
    </citation>
    <scope>NUCLEOTIDE SEQUENCE [LARGE SCALE GENOMIC DNA]</scope>
    <source>
        <strain evidence="2">HyVt-489</strain>
    </source>
</reference>
<dbReference type="EMBL" id="DRMN01000349">
    <property type="protein sequence ID" value="HFB55335.1"/>
    <property type="molecule type" value="Genomic_DNA"/>
</dbReference>
<dbReference type="AlphaFoldDB" id="A0A7C3GDT9"/>
<feature type="transmembrane region" description="Helical" evidence="1">
    <location>
        <begin position="21"/>
        <end position="50"/>
    </location>
</feature>
<keyword evidence="1" id="KW-0472">Membrane</keyword>
<comment type="caution">
    <text evidence="2">The sequence shown here is derived from an EMBL/GenBank/DDBJ whole genome shotgun (WGS) entry which is preliminary data.</text>
</comment>